<sequence>MSTLNRKASVNPLHSQDGQRPMLPTLTQLISNFIRSSLLLLLSSQSFVLSLLNSQTQKKTNLQKELWRLKANAASIGSKTTPTPSSSTVSSALAAPLALSPRVLPREDSYDTVLVVCWDECCPVTADSKAAKQRNERIKRNKGKIRLPQPSPIKQPAAPAEGSPLPPSILDLVSRFSLWTLITRLPPTSLVASQTSLPPTQTSSPKKRRFSIPLRRHPRHHPPLYLSLTSLVVKRADICSFEAQTMPAWTIFLVRFL</sequence>
<name>A0ABQ9WVP7_9EUKA</name>
<feature type="compositionally biased region" description="Polar residues" evidence="1">
    <location>
        <begin position="1"/>
        <end position="18"/>
    </location>
</feature>
<organism evidence="2 3">
    <name type="scientific">Blattamonas nauphoetae</name>
    <dbReference type="NCBI Taxonomy" id="2049346"/>
    <lineage>
        <taxon>Eukaryota</taxon>
        <taxon>Metamonada</taxon>
        <taxon>Preaxostyla</taxon>
        <taxon>Oxymonadida</taxon>
        <taxon>Blattamonas</taxon>
    </lineage>
</organism>
<dbReference type="Proteomes" id="UP001281761">
    <property type="component" value="Unassembled WGS sequence"/>
</dbReference>
<protein>
    <submittedName>
        <fullName evidence="2">Uncharacterized protein</fullName>
    </submittedName>
</protein>
<feature type="region of interest" description="Disordered" evidence="1">
    <location>
        <begin position="1"/>
        <end position="21"/>
    </location>
</feature>
<evidence type="ECO:0000313" key="2">
    <source>
        <dbReference type="EMBL" id="KAK2943398.1"/>
    </source>
</evidence>
<reference evidence="2 3" key="1">
    <citation type="journal article" date="2022" name="bioRxiv">
        <title>Genomics of Preaxostyla Flagellates Illuminates Evolutionary Transitions and the Path Towards Mitochondrial Loss.</title>
        <authorList>
            <person name="Novak L.V.F."/>
            <person name="Treitli S.C."/>
            <person name="Pyrih J."/>
            <person name="Halakuc P."/>
            <person name="Pipaliya S.V."/>
            <person name="Vacek V."/>
            <person name="Brzon O."/>
            <person name="Soukal P."/>
            <person name="Eme L."/>
            <person name="Dacks J.B."/>
            <person name="Karnkowska A."/>
            <person name="Elias M."/>
            <person name="Hampl V."/>
        </authorList>
    </citation>
    <scope>NUCLEOTIDE SEQUENCE [LARGE SCALE GENOMIC DNA]</scope>
    <source>
        <strain evidence="2">NAU3</strain>
        <tissue evidence="2">Gut</tissue>
    </source>
</reference>
<keyword evidence="3" id="KW-1185">Reference proteome</keyword>
<evidence type="ECO:0000313" key="3">
    <source>
        <dbReference type="Proteomes" id="UP001281761"/>
    </source>
</evidence>
<dbReference type="EMBL" id="JARBJD010000349">
    <property type="protein sequence ID" value="KAK2943398.1"/>
    <property type="molecule type" value="Genomic_DNA"/>
</dbReference>
<feature type="region of interest" description="Disordered" evidence="1">
    <location>
        <begin position="129"/>
        <end position="162"/>
    </location>
</feature>
<gene>
    <name evidence="2" type="ORF">BLNAU_21708</name>
</gene>
<accession>A0ABQ9WVP7</accession>
<feature type="compositionally biased region" description="Basic and acidic residues" evidence="1">
    <location>
        <begin position="129"/>
        <end position="138"/>
    </location>
</feature>
<proteinExistence type="predicted"/>
<comment type="caution">
    <text evidence="2">The sequence shown here is derived from an EMBL/GenBank/DDBJ whole genome shotgun (WGS) entry which is preliminary data.</text>
</comment>
<evidence type="ECO:0000256" key="1">
    <source>
        <dbReference type="SAM" id="MobiDB-lite"/>
    </source>
</evidence>